<proteinExistence type="predicted"/>
<organism evidence="4">
    <name type="scientific">Schistocephalus solidus</name>
    <name type="common">Tapeworm</name>
    <dbReference type="NCBI Taxonomy" id="70667"/>
    <lineage>
        <taxon>Eukaryota</taxon>
        <taxon>Metazoa</taxon>
        <taxon>Spiralia</taxon>
        <taxon>Lophotrochozoa</taxon>
        <taxon>Platyhelminthes</taxon>
        <taxon>Cestoda</taxon>
        <taxon>Eucestoda</taxon>
        <taxon>Diphyllobothriidea</taxon>
        <taxon>Diphyllobothriidae</taxon>
        <taxon>Schistocephalus</taxon>
    </lineage>
</organism>
<gene>
    <name evidence="2" type="ORF">SSLN_LOCUS171</name>
</gene>
<evidence type="ECO:0000313" key="3">
    <source>
        <dbReference type="Proteomes" id="UP000275846"/>
    </source>
</evidence>
<protein>
    <submittedName>
        <fullName evidence="2 4">Uncharacterized protein</fullName>
    </submittedName>
</protein>
<dbReference type="EMBL" id="UYSU01000091">
    <property type="protein sequence ID" value="VDL85174.1"/>
    <property type="molecule type" value="Genomic_DNA"/>
</dbReference>
<reference evidence="2 3" key="2">
    <citation type="submission" date="2018-11" db="EMBL/GenBank/DDBJ databases">
        <authorList>
            <consortium name="Pathogen Informatics"/>
        </authorList>
    </citation>
    <scope>NUCLEOTIDE SEQUENCE [LARGE SCALE GENOMIC DNA]</scope>
    <source>
        <strain evidence="2 3">NST_G2</strain>
    </source>
</reference>
<reference evidence="4" key="1">
    <citation type="submission" date="2016-06" db="UniProtKB">
        <authorList>
            <consortium name="WormBaseParasite"/>
        </authorList>
    </citation>
    <scope>IDENTIFICATION</scope>
</reference>
<accession>A0A183S7H3</accession>
<dbReference type="WBParaSite" id="SSLN_0000017901-mRNA-1">
    <property type="protein sequence ID" value="SSLN_0000017901-mRNA-1"/>
    <property type="gene ID" value="SSLN_0000017901"/>
</dbReference>
<keyword evidence="3" id="KW-1185">Reference proteome</keyword>
<feature type="compositionally biased region" description="Low complexity" evidence="1">
    <location>
        <begin position="174"/>
        <end position="186"/>
    </location>
</feature>
<evidence type="ECO:0000313" key="4">
    <source>
        <dbReference type="WBParaSite" id="SSLN_0000017901-mRNA-1"/>
    </source>
</evidence>
<feature type="region of interest" description="Disordered" evidence="1">
    <location>
        <begin position="158"/>
        <end position="186"/>
    </location>
</feature>
<evidence type="ECO:0000256" key="1">
    <source>
        <dbReference type="SAM" id="MobiDB-lite"/>
    </source>
</evidence>
<dbReference type="Proteomes" id="UP000275846">
    <property type="component" value="Unassembled WGS sequence"/>
</dbReference>
<sequence length="222" mass="25298">MFGHSRTTQSSGFSEVVALPAATPDPINNSRCFLPRHWVLWSHYLTPNGGLRSVCDSNSKWREKVADGLRYATAIFATDEDVEEDQLLVFFLLHRKLYVWEDAVETIFERSNIVTRSNRPDDGKSLPFERPLIMRRFGFCTVIRALIKEHYESPELDRCRSATSPDCNSEAKLSTHPSSGTSSVSSSTLSVRSLKFHNRLTGSVPSRQRVLIWILDQTKNHR</sequence>
<evidence type="ECO:0000313" key="2">
    <source>
        <dbReference type="EMBL" id="VDL85174.1"/>
    </source>
</evidence>
<dbReference type="AlphaFoldDB" id="A0A183S7H3"/>
<name>A0A183S7H3_SCHSO</name>